<feature type="compositionally biased region" description="Polar residues" evidence="1">
    <location>
        <begin position="1"/>
        <end position="11"/>
    </location>
</feature>
<dbReference type="CDD" id="cd11614">
    <property type="entry name" value="SAF_CpaB_FlgA_like"/>
    <property type="match status" value="1"/>
</dbReference>
<evidence type="ECO:0000313" key="3">
    <source>
        <dbReference type="Proteomes" id="UP000293291"/>
    </source>
</evidence>
<reference evidence="2 3" key="1">
    <citation type="submission" date="2019-01" db="EMBL/GenBank/DDBJ databases">
        <title>Novel species of Nocardioides.</title>
        <authorList>
            <person name="Liu Q."/>
            <person name="Xin Y.-H."/>
        </authorList>
    </citation>
    <scope>NUCLEOTIDE SEQUENCE [LARGE SCALE GENOMIC DNA]</scope>
    <source>
        <strain evidence="2 3">CGMCC 4.6875</strain>
    </source>
</reference>
<name>A0A4Q2SCW7_9ACTN</name>
<keyword evidence="3" id="KW-1185">Reference proteome</keyword>
<organism evidence="2 3">
    <name type="scientific">Nocardioides ganghwensis</name>
    <dbReference type="NCBI Taxonomy" id="252230"/>
    <lineage>
        <taxon>Bacteria</taxon>
        <taxon>Bacillati</taxon>
        <taxon>Actinomycetota</taxon>
        <taxon>Actinomycetes</taxon>
        <taxon>Propionibacteriales</taxon>
        <taxon>Nocardioidaceae</taxon>
        <taxon>Nocardioides</taxon>
    </lineage>
</organism>
<sequence length="162" mass="16636">MERPTSPSSSKDGALALESDPLQRDDREPLSTTCVDERGLVVLTLPSLLAPVVPYASFEDGVPDDFDQHADPVPYGASPSPTPTPTEPATSDAEGMQEVLVAAGPIGAGESLAEAQAAGRFELTFLLGSELLPGAVSSTSGLDGVALRDIGEGEQITADLFG</sequence>
<protein>
    <submittedName>
        <fullName evidence="2">Uncharacterized protein</fullName>
    </submittedName>
</protein>
<evidence type="ECO:0000313" key="2">
    <source>
        <dbReference type="EMBL" id="RYC00293.1"/>
    </source>
</evidence>
<gene>
    <name evidence="2" type="ORF">EUA07_14245</name>
</gene>
<comment type="caution">
    <text evidence="2">The sequence shown here is derived from an EMBL/GenBank/DDBJ whole genome shotgun (WGS) entry which is preliminary data.</text>
</comment>
<dbReference type="Proteomes" id="UP000293291">
    <property type="component" value="Unassembled WGS sequence"/>
</dbReference>
<dbReference type="EMBL" id="SDWU01000015">
    <property type="protein sequence ID" value="RYC00293.1"/>
    <property type="molecule type" value="Genomic_DNA"/>
</dbReference>
<feature type="region of interest" description="Disordered" evidence="1">
    <location>
        <begin position="59"/>
        <end position="94"/>
    </location>
</feature>
<accession>A0A4Q2SCW7</accession>
<feature type="region of interest" description="Disordered" evidence="1">
    <location>
        <begin position="1"/>
        <end position="32"/>
    </location>
</feature>
<proteinExistence type="predicted"/>
<feature type="compositionally biased region" description="Basic and acidic residues" evidence="1">
    <location>
        <begin position="21"/>
        <end position="32"/>
    </location>
</feature>
<dbReference type="RefSeq" id="WP_129455844.1">
    <property type="nucleotide sequence ID" value="NZ_JACXYX010000016.1"/>
</dbReference>
<dbReference type="AlphaFoldDB" id="A0A4Q2SCW7"/>
<evidence type="ECO:0000256" key="1">
    <source>
        <dbReference type="SAM" id="MobiDB-lite"/>
    </source>
</evidence>